<dbReference type="AlphaFoldDB" id="A0A2P4ZFN8"/>
<dbReference type="InterPro" id="IPR016181">
    <property type="entry name" value="Acyl_CoA_acyltransferase"/>
</dbReference>
<proteinExistence type="inferred from homology"/>
<name>A0A2P4ZFN8_9HYPO</name>
<evidence type="ECO:0000313" key="6">
    <source>
        <dbReference type="Proteomes" id="UP000054821"/>
    </source>
</evidence>
<comment type="caution">
    <text evidence="5">The sequence shown here is derived from an EMBL/GenBank/DDBJ whole genome shotgun (WGS) entry which is preliminary data.</text>
</comment>
<dbReference type="RefSeq" id="XP_018657520.1">
    <property type="nucleotide sequence ID" value="XM_018809252.1"/>
</dbReference>
<dbReference type="CDD" id="cd04301">
    <property type="entry name" value="NAT_SF"/>
    <property type="match status" value="1"/>
</dbReference>
<dbReference type="InterPro" id="IPR000182">
    <property type="entry name" value="GNAT_dom"/>
</dbReference>
<dbReference type="SUPFAM" id="SSF55729">
    <property type="entry name" value="Acyl-CoA N-acyltransferases (Nat)"/>
    <property type="match status" value="1"/>
</dbReference>
<evidence type="ECO:0000256" key="2">
    <source>
        <dbReference type="ARBA" id="ARBA00023315"/>
    </source>
</evidence>
<keyword evidence="6" id="KW-1185">Reference proteome</keyword>
<dbReference type="Proteomes" id="UP000054821">
    <property type="component" value="Unassembled WGS sequence"/>
</dbReference>
<dbReference type="PANTHER" id="PTHR43792">
    <property type="entry name" value="GNAT FAMILY, PUTATIVE (AFU_ORTHOLOGUE AFUA_3G00765)-RELATED-RELATED"/>
    <property type="match status" value="1"/>
</dbReference>
<keyword evidence="1" id="KW-0808">Transferase</keyword>
<dbReference type="Gene3D" id="3.40.630.30">
    <property type="match status" value="1"/>
</dbReference>
<reference evidence="5 6" key="1">
    <citation type="journal article" date="2016" name="Genome Announc.">
        <title>Draft Whole-Genome Sequence of Trichoderma gamsii T6085, a Promising Biocontrol Agent of Fusarium Head Blight on Wheat.</title>
        <authorList>
            <person name="Baroncelli R."/>
            <person name="Zapparata A."/>
            <person name="Piaggeschi G."/>
            <person name="Sarrocco S."/>
            <person name="Vannacci G."/>
        </authorList>
    </citation>
    <scope>NUCLEOTIDE SEQUENCE [LARGE SCALE GENOMIC DNA]</scope>
    <source>
        <strain evidence="5 6">T6085</strain>
    </source>
</reference>
<protein>
    <submittedName>
        <fullName evidence="5">Acetyltransferase</fullName>
    </submittedName>
</protein>
<comment type="similarity">
    <text evidence="3">Belongs to the acetyltransferase family. RimJ subfamily.</text>
</comment>
<evidence type="ECO:0000259" key="4">
    <source>
        <dbReference type="PROSITE" id="PS51186"/>
    </source>
</evidence>
<dbReference type="InterPro" id="IPR051531">
    <property type="entry name" value="N-acetyltransferase"/>
</dbReference>
<gene>
    <name evidence="5" type="ORF">TGAM01_v208094</name>
</gene>
<dbReference type="Pfam" id="PF13302">
    <property type="entry name" value="Acetyltransf_3"/>
    <property type="match status" value="1"/>
</dbReference>
<dbReference type="EMBL" id="JPDN02000032">
    <property type="protein sequence ID" value="PON23089.1"/>
    <property type="molecule type" value="Genomic_DNA"/>
</dbReference>
<evidence type="ECO:0000256" key="1">
    <source>
        <dbReference type="ARBA" id="ARBA00022679"/>
    </source>
</evidence>
<evidence type="ECO:0000313" key="5">
    <source>
        <dbReference type="EMBL" id="PON23089.1"/>
    </source>
</evidence>
<organism evidence="5 6">
    <name type="scientific">Trichoderma gamsii</name>
    <dbReference type="NCBI Taxonomy" id="398673"/>
    <lineage>
        <taxon>Eukaryota</taxon>
        <taxon>Fungi</taxon>
        <taxon>Dikarya</taxon>
        <taxon>Ascomycota</taxon>
        <taxon>Pezizomycotina</taxon>
        <taxon>Sordariomycetes</taxon>
        <taxon>Hypocreomycetidae</taxon>
        <taxon>Hypocreales</taxon>
        <taxon>Hypocreaceae</taxon>
        <taxon>Trichoderma</taxon>
    </lineage>
</organism>
<dbReference type="PROSITE" id="PS51186">
    <property type="entry name" value="GNAT"/>
    <property type="match status" value="1"/>
</dbReference>
<dbReference type="PANTHER" id="PTHR43792:SF8">
    <property type="entry name" value="[RIBOSOMAL PROTEIN US5]-ALANINE N-ACETYLTRANSFERASE"/>
    <property type="match status" value="1"/>
</dbReference>
<accession>A0A2P4ZFN8</accession>
<dbReference type="GeneID" id="29989335"/>
<feature type="domain" description="N-acetyltransferase" evidence="4">
    <location>
        <begin position="14"/>
        <end position="178"/>
    </location>
</feature>
<sequence length="193" mass="21421">MAQVSETILTLKKSVIRRYRASDADAIVRGANTHLVSQYMSDAFPSPYTLESAERWIKIASEEGALEFAICTLDSNTVIGSCGFQHLKGVESRTKILGYWLSPDYWGQGIMTEAIAGLSQWVFEQVPTLLRLHASVIEENGGSLKVLKRAGYQYEGTKHMAVYKDGKISNIAMFGFTRDHYAKMAGKENGTDN</sequence>
<dbReference type="GO" id="GO:0016747">
    <property type="term" value="F:acyltransferase activity, transferring groups other than amino-acyl groups"/>
    <property type="evidence" value="ECO:0007669"/>
    <property type="project" value="InterPro"/>
</dbReference>
<evidence type="ECO:0000256" key="3">
    <source>
        <dbReference type="ARBA" id="ARBA00038502"/>
    </source>
</evidence>
<keyword evidence="2" id="KW-0012">Acyltransferase</keyword>